<name>A0AAD4Q934_9AGAM</name>
<keyword evidence="2" id="KW-0539">Nucleus</keyword>
<dbReference type="EMBL" id="JAKELL010000044">
    <property type="protein sequence ID" value="KAH8988023.1"/>
    <property type="molecule type" value="Genomic_DNA"/>
</dbReference>
<evidence type="ECO:0000256" key="1">
    <source>
        <dbReference type="ARBA" id="ARBA00004123"/>
    </source>
</evidence>
<dbReference type="CDD" id="cd00067">
    <property type="entry name" value="GAL4"/>
    <property type="match status" value="1"/>
</dbReference>
<feature type="compositionally biased region" description="Polar residues" evidence="3">
    <location>
        <begin position="109"/>
        <end position="118"/>
    </location>
</feature>
<evidence type="ECO:0000259" key="4">
    <source>
        <dbReference type="PROSITE" id="PS50048"/>
    </source>
</evidence>
<dbReference type="Proteomes" id="UP001201163">
    <property type="component" value="Unassembled WGS sequence"/>
</dbReference>
<dbReference type="Pfam" id="PF00172">
    <property type="entry name" value="Zn_clus"/>
    <property type="match status" value="1"/>
</dbReference>
<protein>
    <recommendedName>
        <fullName evidence="4">Zn(2)-C6 fungal-type domain-containing protein</fullName>
    </recommendedName>
</protein>
<sequence length="422" mass="45617">MSSETAKRKNVAVPLQPSVGVTVNDHRKRRRNRTTQSCLNCHTSKRMCDRKRPCGRCIQLGITGLCVYEVDDPSQRTEAADDKTRLQMRVAELEGVIRELKNKPHPRRAQSSSNTCQDQAAHSLAASASSPCAEKHTSKASQGEKSGVVPPSPPPNLDISMVSKERGSRLASLEEFPGTRLQTFMGPFSAASSSSSDSPLATPDIDDAGIQSLSAFSPTSPGDDAIASLLSYFTDGDLQSDSPFAELFDNTLRDMSCSEATPDACLSQHSGQQTPLSECGCLSEVANYQAVLELSLRLRCAAEALNRHPQHSNSSMCLLKQRITELDVFTSNTLGNVDTPGMSRYPKTPPTQMGGLNLTSGCASPDAGWTGGPTSFASVSPSTLARPSDDSLMHWTPQRHRNMSISLTPNSWGTPWIFPRKF</sequence>
<dbReference type="InterPro" id="IPR001138">
    <property type="entry name" value="Zn2Cys6_DnaBD"/>
</dbReference>
<dbReference type="PANTHER" id="PTHR31001:SF81">
    <property type="entry name" value="ZN(II)2CYS6 TRANSCRIPTION FACTOR"/>
    <property type="match status" value="1"/>
</dbReference>
<dbReference type="SUPFAM" id="SSF57701">
    <property type="entry name" value="Zn2/Cys6 DNA-binding domain"/>
    <property type="match status" value="1"/>
</dbReference>
<feature type="compositionally biased region" description="Low complexity" evidence="3">
    <location>
        <begin position="120"/>
        <end position="132"/>
    </location>
</feature>
<proteinExistence type="predicted"/>
<feature type="region of interest" description="Disordered" evidence="3">
    <location>
        <begin position="98"/>
        <end position="160"/>
    </location>
</feature>
<dbReference type="AlphaFoldDB" id="A0AAD4Q934"/>
<evidence type="ECO:0000256" key="2">
    <source>
        <dbReference type="ARBA" id="ARBA00023242"/>
    </source>
</evidence>
<accession>A0AAD4Q934</accession>
<keyword evidence="6" id="KW-1185">Reference proteome</keyword>
<dbReference type="SMART" id="SM00066">
    <property type="entry name" value="GAL4"/>
    <property type="match status" value="1"/>
</dbReference>
<dbReference type="InterPro" id="IPR050613">
    <property type="entry name" value="Sec_Metabolite_Reg"/>
</dbReference>
<comment type="subcellular location">
    <subcellularLocation>
        <location evidence="1">Nucleus</location>
    </subcellularLocation>
</comment>
<dbReference type="GO" id="GO:0008270">
    <property type="term" value="F:zinc ion binding"/>
    <property type="evidence" value="ECO:0007669"/>
    <property type="project" value="InterPro"/>
</dbReference>
<evidence type="ECO:0000313" key="5">
    <source>
        <dbReference type="EMBL" id="KAH8988023.1"/>
    </source>
</evidence>
<evidence type="ECO:0000256" key="3">
    <source>
        <dbReference type="SAM" id="MobiDB-lite"/>
    </source>
</evidence>
<dbReference type="GO" id="GO:0005634">
    <property type="term" value="C:nucleus"/>
    <property type="evidence" value="ECO:0007669"/>
    <property type="project" value="UniProtKB-SubCell"/>
</dbReference>
<gene>
    <name evidence="5" type="ORF">EDB92DRAFT_1065394</name>
</gene>
<dbReference type="InterPro" id="IPR036864">
    <property type="entry name" value="Zn2-C6_fun-type_DNA-bd_sf"/>
</dbReference>
<dbReference type="GO" id="GO:0000981">
    <property type="term" value="F:DNA-binding transcription factor activity, RNA polymerase II-specific"/>
    <property type="evidence" value="ECO:0007669"/>
    <property type="project" value="InterPro"/>
</dbReference>
<evidence type="ECO:0000313" key="6">
    <source>
        <dbReference type="Proteomes" id="UP001201163"/>
    </source>
</evidence>
<organism evidence="5 6">
    <name type="scientific">Lactarius akahatsu</name>
    <dbReference type="NCBI Taxonomy" id="416441"/>
    <lineage>
        <taxon>Eukaryota</taxon>
        <taxon>Fungi</taxon>
        <taxon>Dikarya</taxon>
        <taxon>Basidiomycota</taxon>
        <taxon>Agaricomycotina</taxon>
        <taxon>Agaricomycetes</taxon>
        <taxon>Russulales</taxon>
        <taxon>Russulaceae</taxon>
        <taxon>Lactarius</taxon>
    </lineage>
</organism>
<comment type="caution">
    <text evidence="5">The sequence shown here is derived from an EMBL/GenBank/DDBJ whole genome shotgun (WGS) entry which is preliminary data.</text>
</comment>
<dbReference type="Gene3D" id="4.10.240.10">
    <property type="entry name" value="Zn(2)-C6 fungal-type DNA-binding domain"/>
    <property type="match status" value="1"/>
</dbReference>
<feature type="domain" description="Zn(2)-C6 fungal-type" evidence="4">
    <location>
        <begin position="37"/>
        <end position="68"/>
    </location>
</feature>
<dbReference type="PROSITE" id="PS50048">
    <property type="entry name" value="ZN2_CY6_FUNGAL_2"/>
    <property type="match status" value="1"/>
</dbReference>
<dbReference type="PROSITE" id="PS00463">
    <property type="entry name" value="ZN2_CY6_FUNGAL_1"/>
    <property type="match status" value="1"/>
</dbReference>
<dbReference type="PANTHER" id="PTHR31001">
    <property type="entry name" value="UNCHARACTERIZED TRANSCRIPTIONAL REGULATORY PROTEIN"/>
    <property type="match status" value="1"/>
</dbReference>
<reference evidence="5" key="1">
    <citation type="submission" date="2022-01" db="EMBL/GenBank/DDBJ databases">
        <title>Comparative genomics reveals a dynamic genome evolution in the ectomycorrhizal milk-cap (Lactarius) mushrooms.</title>
        <authorList>
            <consortium name="DOE Joint Genome Institute"/>
            <person name="Lebreton A."/>
            <person name="Tang N."/>
            <person name="Kuo A."/>
            <person name="LaButti K."/>
            <person name="Drula E."/>
            <person name="Barry K."/>
            <person name="Clum A."/>
            <person name="Lipzen A."/>
            <person name="Mousain D."/>
            <person name="Ng V."/>
            <person name="Wang R."/>
            <person name="Wang X."/>
            <person name="Dai Y."/>
            <person name="Henrissat B."/>
            <person name="Grigoriev I.V."/>
            <person name="Guerin-Laguette A."/>
            <person name="Yu F."/>
            <person name="Martin F.M."/>
        </authorList>
    </citation>
    <scope>NUCLEOTIDE SEQUENCE</scope>
    <source>
        <strain evidence="5">QP</strain>
    </source>
</reference>